<dbReference type="OrthoDB" id="9815657at2"/>
<reference evidence="2 3" key="1">
    <citation type="submission" date="2018-09" db="EMBL/GenBank/DDBJ databases">
        <title>Genome sequencing of strain 6GH32-13.</title>
        <authorList>
            <person name="Weon H.-Y."/>
            <person name="Heo J."/>
            <person name="Kwon S.-W."/>
        </authorList>
    </citation>
    <scope>NUCLEOTIDE SEQUENCE [LARGE SCALE GENOMIC DNA]</scope>
    <source>
        <strain evidence="2 3">5GH32-13</strain>
    </source>
</reference>
<dbReference type="PROSITE" id="PS51257">
    <property type="entry name" value="PROKAR_LIPOPROTEIN"/>
    <property type="match status" value="1"/>
</dbReference>
<protein>
    <submittedName>
        <fullName evidence="2">Uncharacterized protein</fullName>
    </submittedName>
</protein>
<dbReference type="InterPro" id="IPR011042">
    <property type="entry name" value="6-blade_b-propeller_TolB-like"/>
</dbReference>
<evidence type="ECO:0000313" key="2">
    <source>
        <dbReference type="EMBL" id="AXY72964.1"/>
    </source>
</evidence>
<keyword evidence="3" id="KW-1185">Reference proteome</keyword>
<dbReference type="SUPFAM" id="SSF82171">
    <property type="entry name" value="DPP6 N-terminal domain-like"/>
    <property type="match status" value="1"/>
</dbReference>
<dbReference type="AlphaFoldDB" id="A0A3B7MF56"/>
<dbReference type="InterPro" id="IPR011659">
    <property type="entry name" value="WD40"/>
</dbReference>
<dbReference type="EMBL" id="CP032157">
    <property type="protein sequence ID" value="AXY72964.1"/>
    <property type="molecule type" value="Genomic_DNA"/>
</dbReference>
<dbReference type="PANTHER" id="PTHR36842">
    <property type="entry name" value="PROTEIN TOLB HOMOLOG"/>
    <property type="match status" value="1"/>
</dbReference>
<dbReference type="RefSeq" id="WP_119048802.1">
    <property type="nucleotide sequence ID" value="NZ_CP032157.1"/>
</dbReference>
<dbReference type="KEGG" id="pseg:D3H65_02830"/>
<comment type="similarity">
    <text evidence="1">Belongs to the TolB family.</text>
</comment>
<accession>A0A3B7MF56</accession>
<gene>
    <name evidence="2" type="ORF">D3H65_02830</name>
</gene>
<dbReference type="PANTHER" id="PTHR36842:SF1">
    <property type="entry name" value="PROTEIN TOLB"/>
    <property type="match status" value="1"/>
</dbReference>
<sequence>MKKFAALFLLAISACKKDHQDPDPGLQPLIDNGPAEIAFISRRIPNSADWQLFLMNSDGNHQRLISDRIVKCTPVTGSHNGRKIAFNTYENGQNNLYVMDKANGSTTLIGSHDDYISSAVWSPDDTKILFVKLDDRRAQVLTYSIFIIDADGRNEKALVTGISAGSPQWFPDGKTIGFIGVENGKAGVYSIQPDGSGTKRLSPADQSFGGFSISPTGKQMVLVSNSQDGSQLFLMNANGGSTKQVTTSVSPRVWPGWARDGNHSPVWSPDGTKIAYVSWANGSPDIFIMDANGKNDKRLTNSPMRDENPEWSRDGKYIYFSSNRDMSVSSEIYRMTPDGKAQTPLTKWIGDDIYPVILKQ</sequence>
<evidence type="ECO:0000313" key="3">
    <source>
        <dbReference type="Proteomes" id="UP000263900"/>
    </source>
</evidence>
<dbReference type="Proteomes" id="UP000263900">
    <property type="component" value="Chromosome"/>
</dbReference>
<name>A0A3B7MF56_9BACT</name>
<evidence type="ECO:0000256" key="1">
    <source>
        <dbReference type="ARBA" id="ARBA00009820"/>
    </source>
</evidence>
<dbReference type="Pfam" id="PF07676">
    <property type="entry name" value="PD40"/>
    <property type="match status" value="2"/>
</dbReference>
<organism evidence="2 3">
    <name type="scientific">Paraflavitalea soli</name>
    <dbReference type="NCBI Taxonomy" id="2315862"/>
    <lineage>
        <taxon>Bacteria</taxon>
        <taxon>Pseudomonadati</taxon>
        <taxon>Bacteroidota</taxon>
        <taxon>Chitinophagia</taxon>
        <taxon>Chitinophagales</taxon>
        <taxon>Chitinophagaceae</taxon>
        <taxon>Paraflavitalea</taxon>
    </lineage>
</organism>
<proteinExistence type="inferred from homology"/>
<dbReference type="Gene3D" id="2.120.10.30">
    <property type="entry name" value="TolB, C-terminal domain"/>
    <property type="match status" value="2"/>
</dbReference>